<dbReference type="PANTHER" id="PTHR24302:SF15">
    <property type="entry name" value="FATTY-ACID PEROXYGENASE"/>
    <property type="match status" value="1"/>
</dbReference>
<evidence type="ECO:0000256" key="5">
    <source>
        <dbReference type="ARBA" id="ARBA00022723"/>
    </source>
</evidence>
<protein>
    <recommendedName>
        <fullName evidence="15">Cytochrome P450</fullName>
    </recommendedName>
</protein>
<dbReference type="PRINTS" id="PR00385">
    <property type="entry name" value="P450"/>
</dbReference>
<accession>A0AAU9WFP1</accession>
<keyword evidence="12" id="KW-0472">Membrane</keyword>
<dbReference type="GO" id="GO:0005506">
    <property type="term" value="F:iron ion binding"/>
    <property type="evidence" value="ECO:0007669"/>
    <property type="project" value="InterPro"/>
</dbReference>
<dbReference type="Gene3D" id="1.10.630.10">
    <property type="entry name" value="Cytochrome P450"/>
    <property type="match status" value="1"/>
</dbReference>
<sequence length="516" mass="59184">MDSVLQYVHNIDIYTWLALTFGFLVLVYWQGLLRYNSILGGSPIPGPKPWPWIGNLLDIFKYGGIHKMFLNYFYKYGRVYKSCFGRSPIIVVTDPEIVKQILVKDFHKFPNRPAFIKPRPPLNSGLFIAEGETWKRIRTTLTPTFTANKLKQIVPIIENASEKLHAKMEKLQFPTKPFCEKICILQLSFSSIFCESVDVNRLFSLFALEVIMKAAFGFDTDVQMKPDPEFVEKARNVFKTPLYFRVFSVLPFWTYLSRFFSILQNADYFVALAKSMLDQRSQQGSTGVRDLVQLMLEAHETTVDGVSKLSDNEIVAQSITFLLAGFETTGNTLTNAAYLLAANQKVQNKLIEEIDEAEEARGSTPLYDHVQKLGYLDQVISEVLRLCTPAFNLIRRCDEDAEYKGIRIPKGVEVNVPSYVLHRDPEVWESPLEFNPENFSPEAKEKRNPYSFLPFGTGPRQCIGMRLALLEIKLALLKILQRFKFERAPETVATLEHRAVILMVPKDMIYLKIKAR</sequence>
<evidence type="ECO:0008006" key="15">
    <source>
        <dbReference type="Google" id="ProtNLM"/>
    </source>
</evidence>
<dbReference type="EMBL" id="CALNXJ010000013">
    <property type="protein sequence ID" value="CAH3113095.1"/>
    <property type="molecule type" value="Genomic_DNA"/>
</dbReference>
<feature type="binding site" description="axial binding residue" evidence="10">
    <location>
        <position position="462"/>
    </location>
    <ligand>
        <name>heme</name>
        <dbReference type="ChEBI" id="CHEBI:30413"/>
    </ligand>
    <ligandPart>
        <name>Fe</name>
        <dbReference type="ChEBI" id="CHEBI:18248"/>
    </ligandPart>
</feature>
<proteinExistence type="inferred from homology"/>
<feature type="transmembrane region" description="Helical" evidence="12">
    <location>
        <begin position="13"/>
        <end position="29"/>
    </location>
</feature>
<gene>
    <name evidence="13" type="ORF">PMEA_00004789</name>
</gene>
<dbReference type="PANTHER" id="PTHR24302">
    <property type="entry name" value="CYTOCHROME P450 FAMILY 3"/>
    <property type="match status" value="1"/>
</dbReference>
<dbReference type="InterPro" id="IPR017972">
    <property type="entry name" value="Cyt_P450_CS"/>
</dbReference>
<dbReference type="InterPro" id="IPR002401">
    <property type="entry name" value="Cyt_P450_E_grp-I"/>
</dbReference>
<dbReference type="PRINTS" id="PR00463">
    <property type="entry name" value="EP450I"/>
</dbReference>
<dbReference type="PROSITE" id="PS00086">
    <property type="entry name" value="CYTOCHROME_P450"/>
    <property type="match status" value="1"/>
</dbReference>
<evidence type="ECO:0000256" key="11">
    <source>
        <dbReference type="RuleBase" id="RU000461"/>
    </source>
</evidence>
<dbReference type="CDD" id="cd11055">
    <property type="entry name" value="CYP3A-like"/>
    <property type="match status" value="1"/>
</dbReference>
<keyword evidence="8 10" id="KW-0408">Iron</keyword>
<evidence type="ECO:0000256" key="12">
    <source>
        <dbReference type="SAM" id="Phobius"/>
    </source>
</evidence>
<organism evidence="13 14">
    <name type="scientific">Pocillopora meandrina</name>
    <dbReference type="NCBI Taxonomy" id="46732"/>
    <lineage>
        <taxon>Eukaryota</taxon>
        <taxon>Metazoa</taxon>
        <taxon>Cnidaria</taxon>
        <taxon>Anthozoa</taxon>
        <taxon>Hexacorallia</taxon>
        <taxon>Scleractinia</taxon>
        <taxon>Astrocoeniina</taxon>
        <taxon>Pocilloporidae</taxon>
        <taxon>Pocillopora</taxon>
    </lineage>
</organism>
<keyword evidence="7 11" id="KW-0560">Oxidoreductase</keyword>
<keyword evidence="4 10" id="KW-0349">Heme</keyword>
<dbReference type="InterPro" id="IPR050705">
    <property type="entry name" value="Cytochrome_P450_3A"/>
</dbReference>
<dbReference type="Pfam" id="PF00067">
    <property type="entry name" value="p450"/>
    <property type="match status" value="1"/>
</dbReference>
<evidence type="ECO:0000256" key="1">
    <source>
        <dbReference type="ARBA" id="ARBA00004174"/>
    </source>
</evidence>
<comment type="similarity">
    <text evidence="3 11">Belongs to the cytochrome P450 family.</text>
</comment>
<evidence type="ECO:0000256" key="2">
    <source>
        <dbReference type="ARBA" id="ARBA00004406"/>
    </source>
</evidence>
<reference evidence="13 14" key="1">
    <citation type="submission" date="2022-05" db="EMBL/GenBank/DDBJ databases">
        <authorList>
            <consortium name="Genoscope - CEA"/>
            <person name="William W."/>
        </authorList>
    </citation>
    <scope>NUCLEOTIDE SEQUENCE [LARGE SCALE GENOMIC DNA]</scope>
</reference>
<dbReference type="InterPro" id="IPR036396">
    <property type="entry name" value="Cyt_P450_sf"/>
</dbReference>
<evidence type="ECO:0000256" key="3">
    <source>
        <dbReference type="ARBA" id="ARBA00010617"/>
    </source>
</evidence>
<comment type="cofactor">
    <cofactor evidence="10">
        <name>heme</name>
        <dbReference type="ChEBI" id="CHEBI:30413"/>
    </cofactor>
</comment>
<dbReference type="GO" id="GO:0016705">
    <property type="term" value="F:oxidoreductase activity, acting on paired donors, with incorporation or reduction of molecular oxygen"/>
    <property type="evidence" value="ECO:0007669"/>
    <property type="project" value="InterPro"/>
</dbReference>
<keyword evidence="6" id="KW-0492">Microsome</keyword>
<keyword evidence="12" id="KW-1133">Transmembrane helix</keyword>
<comment type="caution">
    <text evidence="13">The sequence shown here is derived from an EMBL/GenBank/DDBJ whole genome shotgun (WGS) entry which is preliminary data.</text>
</comment>
<dbReference type="AlphaFoldDB" id="A0AAU9WFP1"/>
<keyword evidence="12" id="KW-0812">Transmembrane</keyword>
<dbReference type="GO" id="GO:0008395">
    <property type="term" value="F:steroid hydroxylase activity"/>
    <property type="evidence" value="ECO:0007669"/>
    <property type="project" value="TreeGrafter"/>
</dbReference>
<dbReference type="GO" id="GO:0020037">
    <property type="term" value="F:heme binding"/>
    <property type="evidence" value="ECO:0007669"/>
    <property type="project" value="InterPro"/>
</dbReference>
<dbReference type="FunFam" id="1.10.630.10:FF:000042">
    <property type="entry name" value="Cytochrome P450"/>
    <property type="match status" value="1"/>
</dbReference>
<dbReference type="InterPro" id="IPR001128">
    <property type="entry name" value="Cyt_P450"/>
</dbReference>
<evidence type="ECO:0000313" key="13">
    <source>
        <dbReference type="EMBL" id="CAH3113095.1"/>
    </source>
</evidence>
<keyword evidence="11" id="KW-0503">Monooxygenase</keyword>
<dbReference type="SUPFAM" id="SSF48264">
    <property type="entry name" value="Cytochrome P450"/>
    <property type="match status" value="1"/>
</dbReference>
<name>A0AAU9WFP1_9CNID</name>
<comment type="subcellular location">
    <subcellularLocation>
        <location evidence="2">Endoplasmic reticulum membrane</location>
        <topology evidence="2">Peripheral membrane protein</topology>
    </subcellularLocation>
    <subcellularLocation>
        <location evidence="1">Microsome membrane</location>
        <topology evidence="1">Peripheral membrane protein</topology>
    </subcellularLocation>
</comment>
<evidence type="ECO:0000256" key="8">
    <source>
        <dbReference type="ARBA" id="ARBA00023004"/>
    </source>
</evidence>
<evidence type="ECO:0000256" key="10">
    <source>
        <dbReference type="PIRSR" id="PIRSR602401-1"/>
    </source>
</evidence>
<evidence type="ECO:0000256" key="6">
    <source>
        <dbReference type="ARBA" id="ARBA00022848"/>
    </source>
</evidence>
<keyword evidence="5 10" id="KW-0479">Metal-binding</keyword>
<evidence type="ECO:0000256" key="9">
    <source>
        <dbReference type="ARBA" id="ARBA00043906"/>
    </source>
</evidence>
<evidence type="ECO:0000313" key="14">
    <source>
        <dbReference type="Proteomes" id="UP001159428"/>
    </source>
</evidence>
<comment type="function">
    <text evidence="9">Cytochromes P450 are a group of heme-thiolate monooxygenases. They oxidize a variety of structurally unrelated compounds, including steroids, fatty acids, and xenobiotics.</text>
</comment>
<dbReference type="Proteomes" id="UP001159428">
    <property type="component" value="Unassembled WGS sequence"/>
</dbReference>
<evidence type="ECO:0000256" key="4">
    <source>
        <dbReference type="ARBA" id="ARBA00022617"/>
    </source>
</evidence>
<dbReference type="GO" id="GO:0005789">
    <property type="term" value="C:endoplasmic reticulum membrane"/>
    <property type="evidence" value="ECO:0007669"/>
    <property type="project" value="UniProtKB-SubCell"/>
</dbReference>
<keyword evidence="14" id="KW-1185">Reference proteome</keyword>
<keyword evidence="6" id="KW-0256">Endoplasmic reticulum</keyword>
<evidence type="ECO:0000256" key="7">
    <source>
        <dbReference type="ARBA" id="ARBA00023002"/>
    </source>
</evidence>